<dbReference type="AlphaFoldDB" id="H8XNH5"/>
<dbReference type="KEGG" id="fin:KQS_00395"/>
<sequence>MKIYLLIILNVFLNISCSKKNGIVEFYYKPYSVNNFFYYPNNSKFSIWNDETYLKNYTKWNSNKKIQQFYFSIKDTSSLEKTYLDNEFINAVVIKTNGTNDTIYFNEELSCFTRTQKNNLDYEVYVIDSINKPLPRYLLKFYKNRRIKFKKNN</sequence>
<reference evidence="1 2" key="1">
    <citation type="journal article" date="2012" name="J. Bacteriol.">
        <title>Complete Genome Sequence of Flavobacterium indicum GPSTA100-9T, Isolated from Warm Spring Water.</title>
        <authorList>
            <person name="Barbier P."/>
            <person name="Houel A."/>
            <person name="Loux V."/>
            <person name="Poulain J."/>
            <person name="Bernardet J.F."/>
            <person name="Touchon M."/>
            <person name="Duchaud E."/>
        </authorList>
    </citation>
    <scope>NUCLEOTIDE SEQUENCE [LARGE SCALE GENOMIC DNA]</scope>
    <source>
        <strain evidence="2">DSM 17447 / CIP 109464 / GPTSA100-9</strain>
    </source>
</reference>
<evidence type="ECO:0000313" key="1">
    <source>
        <dbReference type="EMBL" id="CCG52092.1"/>
    </source>
</evidence>
<name>H8XNH5_FLAIG</name>
<protein>
    <submittedName>
        <fullName evidence="1">Uncharacterized protein</fullName>
    </submittedName>
</protein>
<evidence type="ECO:0000313" key="2">
    <source>
        <dbReference type="Proteomes" id="UP000007599"/>
    </source>
</evidence>
<dbReference type="EMBL" id="HE774682">
    <property type="protein sequence ID" value="CCG52092.1"/>
    <property type="molecule type" value="Genomic_DNA"/>
</dbReference>
<gene>
    <name evidence="1" type="ordered locus">KQS_00395</name>
</gene>
<organism evidence="1 2">
    <name type="scientific">Flavobacterium indicum (strain DSM 17447 / CIP 109464 / GPTSA100-9)</name>
    <dbReference type="NCBI Taxonomy" id="1094466"/>
    <lineage>
        <taxon>Bacteria</taxon>
        <taxon>Pseudomonadati</taxon>
        <taxon>Bacteroidota</taxon>
        <taxon>Flavobacteriia</taxon>
        <taxon>Flavobacteriales</taxon>
        <taxon>Flavobacteriaceae</taxon>
        <taxon>Flavobacterium</taxon>
    </lineage>
</organism>
<reference evidence="2" key="2">
    <citation type="submission" date="2012-03" db="EMBL/GenBank/DDBJ databases">
        <title>Complete genome sequence of Flavobacterium indicum GPTSA100-9T, isolated from warm spring water.</title>
        <authorList>
            <person name="Barbier P."/>
            <person name="Houel A."/>
            <person name="Loux V."/>
            <person name="Poulain J."/>
            <person name="Bernardet J.-F."/>
            <person name="Touchon M."/>
            <person name="Duchaud E."/>
        </authorList>
    </citation>
    <scope>NUCLEOTIDE SEQUENCE [LARGE SCALE GENOMIC DNA]</scope>
    <source>
        <strain evidence="2">DSM 17447 / CIP 109464 / GPTSA100-9</strain>
    </source>
</reference>
<accession>H8XNH5</accession>
<dbReference type="PATRIC" id="fig|1094466.5.peg.79"/>
<dbReference type="STRING" id="1094466.KQS_00395"/>
<proteinExistence type="predicted"/>
<dbReference type="RefSeq" id="WP_014387236.1">
    <property type="nucleotide sequence ID" value="NC_017025.1"/>
</dbReference>
<dbReference type="Proteomes" id="UP000007599">
    <property type="component" value="Chromosome I"/>
</dbReference>
<dbReference type="HOGENOM" id="CLU_1710567_0_0_10"/>
<keyword evidence="2" id="KW-1185">Reference proteome</keyword>